<reference evidence="2 3" key="1">
    <citation type="submission" date="2018-09" db="EMBL/GenBank/DDBJ databases">
        <authorList>
            <person name="Livingstone P.G."/>
            <person name="Whitworth D.E."/>
        </authorList>
    </citation>
    <scope>NUCLEOTIDE SEQUENCE [LARGE SCALE GENOMIC DNA]</scope>
    <source>
        <strain evidence="2 3">CA031B</strain>
    </source>
</reference>
<keyword evidence="3" id="KW-1185">Reference proteome</keyword>
<gene>
    <name evidence="2" type="ORF">D7Y13_08895</name>
</gene>
<sequence>MKARYLDSRDVETLSEAMVKAAKKSRQLDVAAAFLTKAGAKQVLQLMLNLQGSKRTQQVRVLVGLWLGVTEPEALRQLRRAPGVQLRVAKTPGFHAKHLSFRGTSSVVTFTGSANFTAKGLGGVGELVVEVTDKLQSRTASGERDAFRRAWEDAYPERLTDEVIAAYRAKRKSPQIIFDKASRLGKSLFKEFGQDSNRAPDLVGDGTVLWFPIYGTLSQATVRALEAEGVGRAEEVIGISSKRTFDRIQLGTRHLWVMDLRGRPKDRTLKFQRILREVELATEHDGRYFAIVSSPRRTIRLNMTNRRRLRELGLVNRIDSLSCTERILRAGASSVASALMDMSVAEGR</sequence>
<comment type="caution">
    <text evidence="2">The sequence shown here is derived from an EMBL/GenBank/DDBJ whole genome shotgun (WGS) entry which is preliminary data.</text>
</comment>
<dbReference type="Pfam" id="PF13091">
    <property type="entry name" value="PLDc_2"/>
    <property type="match status" value="1"/>
</dbReference>
<feature type="domain" description="Phospholipase D-like" evidence="1">
    <location>
        <begin position="26"/>
        <end position="150"/>
    </location>
</feature>
<dbReference type="SUPFAM" id="SSF56024">
    <property type="entry name" value="Phospholipase D/nuclease"/>
    <property type="match status" value="1"/>
</dbReference>
<accession>A0ABX9QPD0</accession>
<protein>
    <recommendedName>
        <fullName evidence="1">Phospholipase D-like domain-containing protein</fullName>
    </recommendedName>
</protein>
<proteinExistence type="predicted"/>
<dbReference type="InterPro" id="IPR025202">
    <property type="entry name" value="PLD-like_dom"/>
</dbReference>
<dbReference type="Gene3D" id="3.30.870.10">
    <property type="entry name" value="Endonuclease Chain A"/>
    <property type="match status" value="1"/>
</dbReference>
<dbReference type="RefSeq" id="WP_120583558.1">
    <property type="nucleotide sequence ID" value="NZ_RAWI01000047.1"/>
</dbReference>
<evidence type="ECO:0000313" key="2">
    <source>
        <dbReference type="EMBL" id="RKI12648.1"/>
    </source>
</evidence>
<evidence type="ECO:0000313" key="3">
    <source>
        <dbReference type="Proteomes" id="UP000278907"/>
    </source>
</evidence>
<organism evidence="2 3">
    <name type="scientific">Corallococcus praedator</name>
    <dbReference type="NCBI Taxonomy" id="2316724"/>
    <lineage>
        <taxon>Bacteria</taxon>
        <taxon>Pseudomonadati</taxon>
        <taxon>Myxococcota</taxon>
        <taxon>Myxococcia</taxon>
        <taxon>Myxococcales</taxon>
        <taxon>Cystobacterineae</taxon>
        <taxon>Myxococcaceae</taxon>
        <taxon>Corallococcus</taxon>
    </lineage>
</organism>
<dbReference type="CDD" id="cd09117">
    <property type="entry name" value="PLDc_Bfil_DEXD_like"/>
    <property type="match status" value="1"/>
</dbReference>
<name>A0ABX9QPD0_9BACT</name>
<evidence type="ECO:0000259" key="1">
    <source>
        <dbReference type="Pfam" id="PF13091"/>
    </source>
</evidence>
<dbReference type="Proteomes" id="UP000278907">
    <property type="component" value="Unassembled WGS sequence"/>
</dbReference>
<dbReference type="EMBL" id="RAWI01000047">
    <property type="protein sequence ID" value="RKI12648.1"/>
    <property type="molecule type" value="Genomic_DNA"/>
</dbReference>